<proteinExistence type="predicted"/>
<dbReference type="EMBL" id="LR134355">
    <property type="protein sequence ID" value="VEG47295.1"/>
    <property type="molecule type" value="Genomic_DNA"/>
</dbReference>
<evidence type="ECO:0000313" key="3">
    <source>
        <dbReference type="EMBL" id="VEG47295.1"/>
    </source>
</evidence>
<sequence>MISIKTSLSAFAVAGALTAASLGLGAAVAVAGPVPPPPVPSPPPGEIPPHWAPPKPAEFWNGEPVVWISGWGGRWGIWKNGYFIPLTSNPVTGGG</sequence>
<evidence type="ECO:0008006" key="5">
    <source>
        <dbReference type="Google" id="ProtNLM"/>
    </source>
</evidence>
<name>A0A448I4H8_MYCCI</name>
<gene>
    <name evidence="3" type="ORF">NCTC10485_01573</name>
</gene>
<organism evidence="3 4">
    <name type="scientific">Mycolicibacterium chitae</name>
    <name type="common">Mycobacterium chitae</name>
    <dbReference type="NCBI Taxonomy" id="1792"/>
    <lineage>
        <taxon>Bacteria</taxon>
        <taxon>Bacillati</taxon>
        <taxon>Actinomycetota</taxon>
        <taxon>Actinomycetes</taxon>
        <taxon>Mycobacteriales</taxon>
        <taxon>Mycobacteriaceae</taxon>
        <taxon>Mycolicibacterium</taxon>
    </lineage>
</organism>
<dbReference type="Proteomes" id="UP000282551">
    <property type="component" value="Chromosome"/>
</dbReference>
<feature type="chain" id="PRO_5038355164" description="Secreted protein" evidence="2">
    <location>
        <begin position="32"/>
        <end position="95"/>
    </location>
</feature>
<keyword evidence="4" id="KW-1185">Reference proteome</keyword>
<feature type="signal peptide" evidence="2">
    <location>
        <begin position="1"/>
        <end position="31"/>
    </location>
</feature>
<feature type="region of interest" description="Disordered" evidence="1">
    <location>
        <begin position="33"/>
        <end position="52"/>
    </location>
</feature>
<evidence type="ECO:0000313" key="4">
    <source>
        <dbReference type="Proteomes" id="UP000282551"/>
    </source>
</evidence>
<protein>
    <recommendedName>
        <fullName evidence="5">Secreted protein</fullName>
    </recommendedName>
</protein>
<reference evidence="3 4" key="1">
    <citation type="submission" date="2018-12" db="EMBL/GenBank/DDBJ databases">
        <authorList>
            <consortium name="Pathogen Informatics"/>
        </authorList>
    </citation>
    <scope>NUCLEOTIDE SEQUENCE [LARGE SCALE GENOMIC DNA]</scope>
    <source>
        <strain evidence="3 4">NCTC10485</strain>
    </source>
</reference>
<evidence type="ECO:0000256" key="2">
    <source>
        <dbReference type="SAM" id="SignalP"/>
    </source>
</evidence>
<dbReference type="RefSeq" id="WP_179967176.1">
    <property type="nucleotide sequence ID" value="NZ_AP022604.1"/>
</dbReference>
<accession>A0A448I4H8</accession>
<dbReference type="AlphaFoldDB" id="A0A448I4H8"/>
<evidence type="ECO:0000256" key="1">
    <source>
        <dbReference type="SAM" id="MobiDB-lite"/>
    </source>
</evidence>
<keyword evidence="2" id="KW-0732">Signal</keyword>